<keyword evidence="2" id="KW-1185">Reference proteome</keyword>
<dbReference type="Proteomes" id="UP000766698">
    <property type="component" value="Unassembled WGS sequence"/>
</dbReference>
<proteinExistence type="predicted"/>
<accession>A0ABR6EGS4</accession>
<name>A0ABR6EGS4_9ACTN</name>
<gene>
    <name evidence="1" type="ORF">GL263_13265</name>
</gene>
<evidence type="ECO:0000313" key="1">
    <source>
        <dbReference type="EMBL" id="MBB1244526.1"/>
    </source>
</evidence>
<evidence type="ECO:0000313" key="2">
    <source>
        <dbReference type="Proteomes" id="UP000766698"/>
    </source>
</evidence>
<organism evidence="1 2">
    <name type="scientific">Streptomyces durbertensis</name>
    <dbReference type="NCBI Taxonomy" id="2448886"/>
    <lineage>
        <taxon>Bacteria</taxon>
        <taxon>Bacillati</taxon>
        <taxon>Actinomycetota</taxon>
        <taxon>Actinomycetes</taxon>
        <taxon>Kitasatosporales</taxon>
        <taxon>Streptomycetaceae</taxon>
        <taxon>Streptomyces</taxon>
    </lineage>
</organism>
<reference evidence="2" key="1">
    <citation type="journal article" date="2020" name="Syst. Appl. Microbiol.">
        <title>Streptomyces alkaliterrae sp. nov., isolated from an alkaline soil, and emended descriptions of Streptomyces alkaliphilus, Streptomyces calidiresistens and Streptomyces durbertensis.</title>
        <authorList>
            <person name="Swiecimska M."/>
            <person name="Golinska P."/>
            <person name="Nouioui I."/>
            <person name="Wypij M."/>
            <person name="Rai M."/>
            <person name="Sangal V."/>
            <person name="Goodfellow M."/>
        </authorList>
    </citation>
    <scope>NUCLEOTIDE SEQUENCE [LARGE SCALE GENOMIC DNA]</scope>
    <source>
        <strain evidence="2">DSM 104538</strain>
    </source>
</reference>
<dbReference type="EMBL" id="WMLF01000166">
    <property type="protein sequence ID" value="MBB1244526.1"/>
    <property type="molecule type" value="Genomic_DNA"/>
</dbReference>
<dbReference type="RefSeq" id="WP_182855883.1">
    <property type="nucleotide sequence ID" value="NZ_WMLF01000166.1"/>
</dbReference>
<sequence>MTRPDDAGLMAREARDRLRGLFDLVGVTGTVVLVPGGGGRPLVGLPGAVVPEEAVELADVVLCGVLARWFVSGPDVPLWSRRHDGVGAVVRCRGHEVTMRSVATRERWDAHVSELRPPTMAEVRQADLPAARRRTGGLV</sequence>
<comment type="caution">
    <text evidence="1">The sequence shown here is derived from an EMBL/GenBank/DDBJ whole genome shotgun (WGS) entry which is preliminary data.</text>
</comment>
<protein>
    <submittedName>
        <fullName evidence="1">Uncharacterized protein</fullName>
    </submittedName>
</protein>